<dbReference type="Pfam" id="PF08240">
    <property type="entry name" value="ADH_N"/>
    <property type="match status" value="1"/>
</dbReference>
<dbReference type="SUPFAM" id="SSF50129">
    <property type="entry name" value="GroES-like"/>
    <property type="match status" value="1"/>
</dbReference>
<evidence type="ECO:0000256" key="1">
    <source>
        <dbReference type="ARBA" id="ARBA00022857"/>
    </source>
</evidence>
<dbReference type="EMBL" id="WMBA01000036">
    <property type="protein sequence ID" value="MTD56550.1"/>
    <property type="molecule type" value="Genomic_DNA"/>
</dbReference>
<evidence type="ECO:0000259" key="2">
    <source>
        <dbReference type="Pfam" id="PF08240"/>
    </source>
</evidence>
<gene>
    <name evidence="3" type="ORF">GKO32_21620</name>
</gene>
<accession>A0A6N7Z6S5</accession>
<protein>
    <submittedName>
        <fullName evidence="3">Alcohol dehydrogenase catalytic domain-containing protein</fullName>
    </submittedName>
</protein>
<feature type="domain" description="Alcohol dehydrogenase-like N-terminal" evidence="2">
    <location>
        <begin position="38"/>
        <end position="151"/>
    </location>
</feature>
<dbReference type="OrthoDB" id="3727682at2"/>
<dbReference type="InterPro" id="IPR013154">
    <property type="entry name" value="ADH-like_N"/>
</dbReference>
<dbReference type="AlphaFoldDB" id="A0A6N7Z6S5"/>
<name>A0A6N7Z6S5_9PSEU</name>
<dbReference type="InterPro" id="IPR051603">
    <property type="entry name" value="Zinc-ADH_QOR/CCCR"/>
</dbReference>
<dbReference type="PANTHER" id="PTHR44154:SF1">
    <property type="entry name" value="QUINONE OXIDOREDUCTASE"/>
    <property type="match status" value="1"/>
</dbReference>
<organism evidence="3 4">
    <name type="scientific">Amycolatopsis pithecellobii</name>
    <dbReference type="NCBI Taxonomy" id="664692"/>
    <lineage>
        <taxon>Bacteria</taxon>
        <taxon>Bacillati</taxon>
        <taxon>Actinomycetota</taxon>
        <taxon>Actinomycetes</taxon>
        <taxon>Pseudonocardiales</taxon>
        <taxon>Pseudonocardiaceae</taxon>
        <taxon>Amycolatopsis</taxon>
    </lineage>
</organism>
<proteinExistence type="predicted"/>
<dbReference type="Gene3D" id="3.90.180.10">
    <property type="entry name" value="Medium-chain alcohol dehydrogenases, catalytic domain"/>
    <property type="match status" value="1"/>
</dbReference>
<dbReference type="InterPro" id="IPR011032">
    <property type="entry name" value="GroES-like_sf"/>
</dbReference>
<keyword evidence="4" id="KW-1185">Reference proteome</keyword>
<evidence type="ECO:0000313" key="3">
    <source>
        <dbReference type="EMBL" id="MTD56550.1"/>
    </source>
</evidence>
<feature type="non-terminal residue" evidence="3">
    <location>
        <position position="177"/>
    </location>
</feature>
<reference evidence="3 4" key="1">
    <citation type="submission" date="2019-11" db="EMBL/GenBank/DDBJ databases">
        <title>Draft genome of Amycolatopsis RM579.</title>
        <authorList>
            <person name="Duangmal K."/>
            <person name="Mingma R."/>
        </authorList>
    </citation>
    <scope>NUCLEOTIDE SEQUENCE [LARGE SCALE GENOMIC DNA]</scope>
    <source>
        <strain evidence="3 4">RM579</strain>
    </source>
</reference>
<comment type="caution">
    <text evidence="3">The sequence shown here is derived from an EMBL/GenBank/DDBJ whole genome shotgun (WGS) entry which is preliminary data.</text>
</comment>
<keyword evidence="1" id="KW-0521">NADP</keyword>
<dbReference type="Proteomes" id="UP000440096">
    <property type="component" value="Unassembled WGS sequence"/>
</dbReference>
<sequence length="177" mass="18660">MDWPAVRPIPREMRAAVLREFGPPEVLRVESVPTPRPGKNEVLVQVAAVSVGRLLDVVARAGRHPWARFTFPHVLGAEHAGLVAATGAGVTTVEVGDRVASFPLIVDEQEEMARAGFPELSPTAQLIGTHRPGADAEYVCVPEANVRVVPDGVTASEAAATLLGATVAMTQFERAGG</sequence>
<evidence type="ECO:0000313" key="4">
    <source>
        <dbReference type="Proteomes" id="UP000440096"/>
    </source>
</evidence>
<dbReference type="PANTHER" id="PTHR44154">
    <property type="entry name" value="QUINONE OXIDOREDUCTASE"/>
    <property type="match status" value="1"/>
</dbReference>